<dbReference type="InterPro" id="IPR002049">
    <property type="entry name" value="LE_dom"/>
</dbReference>
<evidence type="ECO:0000313" key="9">
    <source>
        <dbReference type="Proteomes" id="UP000515135"/>
    </source>
</evidence>
<evidence type="ECO:0000256" key="1">
    <source>
        <dbReference type="ARBA" id="ARBA00022729"/>
    </source>
</evidence>
<dbReference type="GO" id="GO:0009888">
    <property type="term" value="P:tissue development"/>
    <property type="evidence" value="ECO:0007669"/>
    <property type="project" value="TreeGrafter"/>
</dbReference>
<reference evidence="10" key="1">
    <citation type="submission" date="2025-08" db="UniProtKB">
        <authorList>
            <consortium name="RefSeq"/>
        </authorList>
    </citation>
    <scope>IDENTIFICATION</scope>
    <source>
        <tissue evidence="10">Gonad</tissue>
    </source>
</reference>
<keyword evidence="9" id="KW-1185">Reference proteome</keyword>
<dbReference type="SUPFAM" id="SSF57196">
    <property type="entry name" value="EGF/Laminin"/>
    <property type="match status" value="1"/>
</dbReference>
<keyword evidence="3 6" id="KW-1015">Disulfide bond</keyword>
<evidence type="ECO:0000256" key="4">
    <source>
        <dbReference type="ARBA" id="ARBA00023180"/>
    </source>
</evidence>
<evidence type="ECO:0000256" key="6">
    <source>
        <dbReference type="PROSITE-ProRule" id="PRU00460"/>
    </source>
</evidence>
<dbReference type="GeneID" id="109468993"/>
<dbReference type="InterPro" id="IPR056863">
    <property type="entry name" value="LMN_ATRN_NET-like_EGF"/>
</dbReference>
<dbReference type="PANTHER" id="PTHR10574:SF444">
    <property type="entry name" value="BASEMENT MEMBRANE-SPECIFIC HEPARAN SULFATE PROTEOGLYCAN CORE PROTEIN"/>
    <property type="match status" value="1"/>
</dbReference>
<dbReference type="SMART" id="SM00180">
    <property type="entry name" value="EGF_Lam"/>
    <property type="match status" value="1"/>
</dbReference>
<evidence type="ECO:0000256" key="2">
    <source>
        <dbReference type="ARBA" id="ARBA00022737"/>
    </source>
</evidence>
<dbReference type="OrthoDB" id="9981301at2759"/>
<comment type="caution">
    <text evidence="6">Lacks conserved residue(s) required for the propagation of feature annotation.</text>
</comment>
<keyword evidence="1 7" id="KW-0732">Signal</keyword>
<dbReference type="GO" id="GO:0009887">
    <property type="term" value="P:animal organ morphogenesis"/>
    <property type="evidence" value="ECO:0007669"/>
    <property type="project" value="TreeGrafter"/>
</dbReference>
<feature type="domain" description="Laminin EGF-like" evidence="8">
    <location>
        <begin position="62"/>
        <end position="110"/>
    </location>
</feature>
<accession>A0A6P4YW24</accession>
<dbReference type="PROSITE" id="PS01248">
    <property type="entry name" value="EGF_LAM_1"/>
    <property type="match status" value="1"/>
</dbReference>
<keyword evidence="4" id="KW-0325">Glycoprotein</keyword>
<gene>
    <name evidence="10" type="primary">LOC109468993</name>
</gene>
<proteinExistence type="predicted"/>
<evidence type="ECO:0000256" key="7">
    <source>
        <dbReference type="SAM" id="SignalP"/>
    </source>
</evidence>
<dbReference type="RefSeq" id="XP_019622937.1">
    <property type="nucleotide sequence ID" value="XM_019767378.1"/>
</dbReference>
<keyword evidence="5 6" id="KW-0424">Laminin EGF-like domain</keyword>
<dbReference type="Proteomes" id="UP000515135">
    <property type="component" value="Unplaced"/>
</dbReference>
<dbReference type="CDD" id="cd00055">
    <property type="entry name" value="EGF_Lam"/>
    <property type="match status" value="1"/>
</dbReference>
<feature type="disulfide bond" evidence="6">
    <location>
        <begin position="80"/>
        <end position="89"/>
    </location>
</feature>
<evidence type="ECO:0000256" key="5">
    <source>
        <dbReference type="ARBA" id="ARBA00023292"/>
    </source>
</evidence>
<dbReference type="InterPro" id="IPR050440">
    <property type="entry name" value="Laminin/Netrin_ECM"/>
</dbReference>
<organism evidence="9 10">
    <name type="scientific">Branchiostoma belcheri</name>
    <name type="common">Amphioxus</name>
    <dbReference type="NCBI Taxonomy" id="7741"/>
    <lineage>
        <taxon>Eukaryota</taxon>
        <taxon>Metazoa</taxon>
        <taxon>Chordata</taxon>
        <taxon>Cephalochordata</taxon>
        <taxon>Leptocardii</taxon>
        <taxon>Amphioxiformes</taxon>
        <taxon>Branchiostomatidae</taxon>
        <taxon>Branchiostoma</taxon>
    </lineage>
</organism>
<protein>
    <submittedName>
        <fullName evidence="10">Uncharacterized protein LOC109468993</fullName>
    </submittedName>
</protein>
<evidence type="ECO:0000313" key="10">
    <source>
        <dbReference type="RefSeq" id="XP_019622937.1"/>
    </source>
</evidence>
<feature type="chain" id="PRO_5028025704" evidence="7">
    <location>
        <begin position="24"/>
        <end position="180"/>
    </location>
</feature>
<name>A0A6P4YW24_BRABE</name>
<dbReference type="PANTHER" id="PTHR10574">
    <property type="entry name" value="NETRIN/LAMININ-RELATED"/>
    <property type="match status" value="1"/>
</dbReference>
<dbReference type="Pfam" id="PF24973">
    <property type="entry name" value="EGF_LMN_ATRN"/>
    <property type="match status" value="1"/>
</dbReference>
<evidence type="ECO:0000256" key="3">
    <source>
        <dbReference type="ARBA" id="ARBA00023157"/>
    </source>
</evidence>
<feature type="signal peptide" evidence="7">
    <location>
        <begin position="1"/>
        <end position="23"/>
    </location>
</feature>
<sequence>MSGNAFFVLVVALMVASVQEGEARGTYSLQYYQPDAAQYVQYVPQAYAEPAQQVQYYSAPTCYCYGHSYQCAAQGVCANCQHNTIGNMCQYCRPGYTGMATRGTAYDCQPYVQYYYQPQAAALEAPLHVKQAAAYVQAAPMHVKQAAAVVQAAPMHVKDAAPAYVAPAAAYVAQSFKQPE</sequence>
<keyword evidence="2" id="KW-0677">Repeat</keyword>
<dbReference type="PROSITE" id="PS50027">
    <property type="entry name" value="EGF_LAM_2"/>
    <property type="match status" value="1"/>
</dbReference>
<evidence type="ECO:0000259" key="8">
    <source>
        <dbReference type="PROSITE" id="PS50027"/>
    </source>
</evidence>
<dbReference type="Gene3D" id="2.10.25.10">
    <property type="entry name" value="Laminin"/>
    <property type="match status" value="1"/>
</dbReference>
<dbReference type="KEGG" id="bbel:109468993"/>
<dbReference type="AlphaFoldDB" id="A0A6P4YW24"/>